<evidence type="ECO:0000313" key="1">
    <source>
        <dbReference type="EMBL" id="SEC21849.1"/>
    </source>
</evidence>
<accession>A0A1H4QQA7</accession>
<dbReference type="EMBL" id="FNTI01000001">
    <property type="protein sequence ID" value="SEC21849.1"/>
    <property type="molecule type" value="Genomic_DNA"/>
</dbReference>
<proteinExistence type="predicted"/>
<sequence length="402" mass="44476">MKTLLLTDIPPSSNLTAGIVTAQMCRCVAADELAIFCVLNRHLTPDLYPDLAAIPSKTVHKPNEQNPRNPKYFPLDLARAFASETIRRRTVIPSLVREAIAYGREQGVTSLWAILQGQTMVRIAGAVAEGLNVPLRAQVWDPLGWWLRAHGVDRFNRRADLAKFDETMRQATTCAAASWAMARQYKEQYGTTSYVIIASLDEALAHKPVPALRNSDEVVIGMAGQFYAEQEWHDLLQALNLAGWQIGGRKIVVRVAGHAPPRTETAQAASIEFLGWRSQPELIDILSTTCDIMYCPYPFSPQMEEVARLSFPSKIPTYLAAGRPILFHGPDYASPAHYLRERGAGLICRTGEPAAVYNAVLQLVEDTELYAELAVAAQAAFEADFALNSMKKSVRNFLGYSD</sequence>
<dbReference type="SUPFAM" id="SSF53756">
    <property type="entry name" value="UDP-Glycosyltransferase/glycogen phosphorylase"/>
    <property type="match status" value="1"/>
</dbReference>
<dbReference type="GO" id="GO:0016740">
    <property type="term" value="F:transferase activity"/>
    <property type="evidence" value="ECO:0007669"/>
    <property type="project" value="UniProtKB-KW"/>
</dbReference>
<name>A0A1H4QQA7_9BRAD</name>
<dbReference type="AlphaFoldDB" id="A0A1H4QQA7"/>
<dbReference type="Gene3D" id="3.40.50.2000">
    <property type="entry name" value="Glycogen Phosphorylase B"/>
    <property type="match status" value="1"/>
</dbReference>
<dbReference type="Pfam" id="PF13692">
    <property type="entry name" value="Glyco_trans_1_4"/>
    <property type="match status" value="1"/>
</dbReference>
<dbReference type="Proteomes" id="UP000183208">
    <property type="component" value="Unassembled WGS sequence"/>
</dbReference>
<reference evidence="1 2" key="1">
    <citation type="submission" date="2016-10" db="EMBL/GenBank/DDBJ databases">
        <authorList>
            <person name="de Groot N.N."/>
        </authorList>
    </citation>
    <scope>NUCLEOTIDE SEQUENCE [LARGE SCALE GENOMIC DNA]</scope>
    <source>
        <strain evidence="1 2">GAS522</strain>
    </source>
</reference>
<keyword evidence="1" id="KW-0808">Transferase</keyword>
<evidence type="ECO:0000313" key="2">
    <source>
        <dbReference type="Proteomes" id="UP000183208"/>
    </source>
</evidence>
<organism evidence="1 2">
    <name type="scientific">Bradyrhizobium lablabi</name>
    <dbReference type="NCBI Taxonomy" id="722472"/>
    <lineage>
        <taxon>Bacteria</taxon>
        <taxon>Pseudomonadati</taxon>
        <taxon>Pseudomonadota</taxon>
        <taxon>Alphaproteobacteria</taxon>
        <taxon>Hyphomicrobiales</taxon>
        <taxon>Nitrobacteraceae</taxon>
        <taxon>Bradyrhizobium</taxon>
    </lineage>
</organism>
<gene>
    <name evidence="1" type="ORF">SAMN05444171_0912</name>
</gene>
<protein>
    <submittedName>
        <fullName evidence="1">Glycosyltransferase involved in cell wall bisynthesis</fullName>
    </submittedName>
</protein>